<dbReference type="GO" id="GO:0009279">
    <property type="term" value="C:cell outer membrane"/>
    <property type="evidence" value="ECO:0007669"/>
    <property type="project" value="UniProtKB-SubCell"/>
</dbReference>
<evidence type="ECO:0000259" key="4">
    <source>
        <dbReference type="Pfam" id="PF08212"/>
    </source>
</evidence>
<evidence type="ECO:0000256" key="3">
    <source>
        <dbReference type="SAM" id="MobiDB-lite"/>
    </source>
</evidence>
<dbReference type="Pfam" id="PF08212">
    <property type="entry name" value="Lipocalin_2"/>
    <property type="match status" value="1"/>
</dbReference>
<dbReference type="Gene3D" id="2.40.128.20">
    <property type="match status" value="1"/>
</dbReference>
<comment type="subcellular location">
    <subcellularLocation>
        <location evidence="2">Cell outer membrane</location>
    </subcellularLocation>
</comment>
<keyword evidence="2" id="KW-0732">Signal</keyword>
<feature type="signal peptide" evidence="2">
    <location>
        <begin position="1"/>
        <end position="27"/>
    </location>
</feature>
<organism evidence="5 6">
    <name type="scientific">Rhodocyclus tenuis</name>
    <name type="common">Rhodospirillum tenue</name>
    <dbReference type="NCBI Taxonomy" id="1066"/>
    <lineage>
        <taxon>Bacteria</taxon>
        <taxon>Pseudomonadati</taxon>
        <taxon>Pseudomonadota</taxon>
        <taxon>Betaproteobacteria</taxon>
        <taxon>Rhodocyclales</taxon>
        <taxon>Rhodocyclaceae</taxon>
        <taxon>Rhodocyclus</taxon>
    </lineage>
</organism>
<comment type="subunit">
    <text evidence="2">Homodimer.</text>
</comment>
<dbReference type="InterPro" id="IPR022272">
    <property type="entry name" value="Lipocalin_CS"/>
</dbReference>
<evidence type="ECO:0000256" key="1">
    <source>
        <dbReference type="ARBA" id="ARBA00006889"/>
    </source>
</evidence>
<proteinExistence type="inferred from homology"/>
<comment type="similarity">
    <text evidence="1 2">Belongs to the calycin superfamily. Lipocalin family.</text>
</comment>
<dbReference type="GO" id="GO:0008289">
    <property type="term" value="F:lipid binding"/>
    <property type="evidence" value="ECO:0007669"/>
    <property type="project" value="UniProtKB-UniRule"/>
</dbReference>
<feature type="region of interest" description="Disordered" evidence="3">
    <location>
        <begin position="183"/>
        <end position="209"/>
    </location>
</feature>
<evidence type="ECO:0000313" key="6">
    <source>
        <dbReference type="Proteomes" id="UP000480275"/>
    </source>
</evidence>
<evidence type="ECO:0000313" key="5">
    <source>
        <dbReference type="EMBL" id="MQY52343.1"/>
    </source>
</evidence>
<feature type="domain" description="Lipocalin/cytosolic fatty-acid binding" evidence="4">
    <location>
        <begin position="41"/>
        <end position="180"/>
    </location>
</feature>
<dbReference type="EMBL" id="WIXJ01000009">
    <property type="protein sequence ID" value="MQY52343.1"/>
    <property type="molecule type" value="Genomic_DNA"/>
</dbReference>
<dbReference type="InterPro" id="IPR000566">
    <property type="entry name" value="Lipocln_cytosolic_FA-bd_dom"/>
</dbReference>
<keyword evidence="2" id="KW-0472">Membrane</keyword>
<dbReference type="InterPro" id="IPR047202">
    <property type="entry name" value="Lipocalin_Blc-like_dom"/>
</dbReference>
<keyword evidence="2" id="KW-0998">Cell outer membrane</keyword>
<dbReference type="Proteomes" id="UP000480275">
    <property type="component" value="Unassembled WGS sequence"/>
</dbReference>
<feature type="chain" id="PRO_5027204233" description="Outer membrane lipoprotein Blc" evidence="2">
    <location>
        <begin position="28"/>
        <end position="209"/>
    </location>
</feature>
<reference evidence="5 6" key="1">
    <citation type="submission" date="2019-10" db="EMBL/GenBank/DDBJ databases">
        <title>Whole-genome sequence of the purple nonsulfur photosynthetic bacterium Rhodocyclus tenuis.</title>
        <authorList>
            <person name="Kyndt J.A."/>
            <person name="Meyer T.E."/>
        </authorList>
    </citation>
    <scope>NUCLEOTIDE SEQUENCE [LARGE SCALE GENOMIC DNA]</scope>
    <source>
        <strain evidence="5 6">DSM 110</strain>
    </source>
</reference>
<dbReference type="PIRSF" id="PIRSF036893">
    <property type="entry name" value="Lipocalin_ApoD"/>
    <property type="match status" value="1"/>
</dbReference>
<dbReference type="SUPFAM" id="SSF50814">
    <property type="entry name" value="Lipocalins"/>
    <property type="match status" value="1"/>
</dbReference>
<dbReference type="InterPro" id="IPR002446">
    <property type="entry name" value="Lipocalin_bac"/>
</dbReference>
<name>A0A6L5JYD7_RHOTE</name>
<evidence type="ECO:0000256" key="2">
    <source>
        <dbReference type="PIRNR" id="PIRNR036893"/>
    </source>
</evidence>
<keyword evidence="2" id="KW-0449">Lipoprotein</keyword>
<dbReference type="PRINTS" id="PR01171">
    <property type="entry name" value="BCTLIPOCALIN"/>
</dbReference>
<comment type="caution">
    <text evidence="5">The sequence shown here is derived from an EMBL/GenBank/DDBJ whole genome shotgun (WGS) entry which is preliminary data.</text>
</comment>
<dbReference type="PANTHER" id="PTHR10612">
    <property type="entry name" value="APOLIPOPROTEIN D"/>
    <property type="match status" value="1"/>
</dbReference>
<sequence length="209" mass="22874">MNPGPLCRQAIILAGVLLCLTPAAARADDETPAPVQAVPAVDLARYLGKWYEIARFPLFFQRICIGDTTAEYGQRADGDISVTNRCRTEEGFSQIVGRAWAVEGSANARLKVQFFWPFRADYWVIGLADDYRWAVVGNPNRRYLWILSRTPTLPAEQLAAAEAAARAQGFDLRQLSYTHQSGDTAALKGAQDNADTSAPSPAKGTDTPR</sequence>
<dbReference type="InterPro" id="IPR022271">
    <property type="entry name" value="Lipocalin_ApoD"/>
</dbReference>
<dbReference type="GO" id="GO:0006950">
    <property type="term" value="P:response to stress"/>
    <property type="evidence" value="ECO:0007669"/>
    <property type="project" value="UniProtKB-ARBA"/>
</dbReference>
<comment type="function">
    <text evidence="2">Involved in the storage or transport of lipids necessary for membrane maintenance under stressful conditions. Displays a binding preference for lysophospholipids.</text>
</comment>
<dbReference type="PANTHER" id="PTHR10612:SF34">
    <property type="entry name" value="APOLIPOPROTEIN D"/>
    <property type="match status" value="1"/>
</dbReference>
<keyword evidence="2" id="KW-0446">Lipid-binding</keyword>
<dbReference type="PROSITE" id="PS00213">
    <property type="entry name" value="LIPOCALIN"/>
    <property type="match status" value="1"/>
</dbReference>
<dbReference type="OrthoDB" id="9793905at2"/>
<dbReference type="CDD" id="cd19438">
    <property type="entry name" value="lipocalin_Blc-like"/>
    <property type="match status" value="1"/>
</dbReference>
<dbReference type="InterPro" id="IPR012674">
    <property type="entry name" value="Calycin"/>
</dbReference>
<gene>
    <name evidence="5" type="ORF">GHK24_11225</name>
</gene>
<protein>
    <recommendedName>
        <fullName evidence="2">Outer membrane lipoprotein Blc</fullName>
    </recommendedName>
</protein>
<dbReference type="AlphaFoldDB" id="A0A6L5JYD7"/>
<accession>A0A6L5JYD7</accession>